<dbReference type="HAMAP" id="MF_01930">
    <property type="entry name" value="PurN"/>
    <property type="match status" value="1"/>
</dbReference>
<feature type="active site" description="Proton donor" evidence="4">
    <location>
        <position position="114"/>
    </location>
</feature>
<dbReference type="SUPFAM" id="SSF53328">
    <property type="entry name" value="Formyltransferase"/>
    <property type="match status" value="1"/>
</dbReference>
<comment type="function">
    <text evidence="4">Catalyzes the transfer of a formyl group from 10-formyltetrahydrofolate to 5-phospho-ribosyl-glycinamide (GAR), producing 5-phospho-ribosyl-N-formylglycinamide (FGAR) and tetrahydrofolate.</text>
</comment>
<evidence type="ECO:0000256" key="4">
    <source>
        <dbReference type="HAMAP-Rule" id="MF_01930"/>
    </source>
</evidence>
<feature type="binding site" evidence="4">
    <location>
        <begin position="95"/>
        <end position="98"/>
    </location>
    <ligand>
        <name>(6R)-10-formyltetrahydrofolate</name>
        <dbReference type="ChEBI" id="CHEBI:195366"/>
    </ligand>
</feature>
<dbReference type="PANTHER" id="PTHR43369">
    <property type="entry name" value="PHOSPHORIBOSYLGLYCINAMIDE FORMYLTRANSFERASE"/>
    <property type="match status" value="1"/>
</dbReference>
<dbReference type="InterPro" id="IPR036477">
    <property type="entry name" value="Formyl_transf_N_sf"/>
</dbReference>
<keyword evidence="3 4" id="KW-0658">Purine biosynthesis</keyword>
<evidence type="ECO:0000313" key="6">
    <source>
        <dbReference type="EMBL" id="MDY0881337.1"/>
    </source>
</evidence>
<dbReference type="PANTHER" id="PTHR43369:SF2">
    <property type="entry name" value="PHOSPHORIBOSYLGLYCINAMIDE FORMYLTRANSFERASE"/>
    <property type="match status" value="1"/>
</dbReference>
<keyword evidence="7" id="KW-1185">Reference proteome</keyword>
<dbReference type="GO" id="GO:0004644">
    <property type="term" value="F:phosphoribosylglycinamide formyltransferase activity"/>
    <property type="evidence" value="ECO:0007669"/>
    <property type="project" value="UniProtKB-EC"/>
</dbReference>
<dbReference type="InterPro" id="IPR002376">
    <property type="entry name" value="Formyl_transf_N"/>
</dbReference>
<accession>A0ABU5E4Y6</accession>
<reference evidence="6 7" key="1">
    <citation type="journal article" date="2016" name="Antonie Van Leeuwenhoek">
        <title>Dongia soli sp. nov., isolated from soil from Dokdo, Korea.</title>
        <authorList>
            <person name="Kim D.U."/>
            <person name="Lee H."/>
            <person name="Kim H."/>
            <person name="Kim S.G."/>
            <person name="Ka J.O."/>
        </authorList>
    </citation>
    <scope>NUCLEOTIDE SEQUENCE [LARGE SCALE GENOMIC DNA]</scope>
    <source>
        <strain evidence="6 7">D78</strain>
    </source>
</reference>
<dbReference type="Pfam" id="PF00551">
    <property type="entry name" value="Formyl_trans_N"/>
    <property type="match status" value="1"/>
</dbReference>
<proteinExistence type="inferred from homology"/>
<dbReference type="EC" id="2.1.2.2" evidence="4"/>
<evidence type="ECO:0000313" key="7">
    <source>
        <dbReference type="Proteomes" id="UP001279642"/>
    </source>
</evidence>
<feature type="binding site" evidence="4">
    <location>
        <begin position="15"/>
        <end position="17"/>
    </location>
    <ligand>
        <name>N(1)-(5-phospho-beta-D-ribosyl)glycinamide</name>
        <dbReference type="ChEBI" id="CHEBI:143788"/>
    </ligand>
</feature>
<evidence type="ECO:0000259" key="5">
    <source>
        <dbReference type="Pfam" id="PF00551"/>
    </source>
</evidence>
<comment type="caution">
    <text evidence="6">The sequence shown here is derived from an EMBL/GenBank/DDBJ whole genome shotgun (WGS) entry which is preliminary data.</text>
</comment>
<dbReference type="RefSeq" id="WP_320506406.1">
    <property type="nucleotide sequence ID" value="NZ_JAXCLW010000001.1"/>
</dbReference>
<feature type="domain" description="Formyl transferase N-terminal" evidence="5">
    <location>
        <begin position="6"/>
        <end position="187"/>
    </location>
</feature>
<evidence type="ECO:0000256" key="3">
    <source>
        <dbReference type="ARBA" id="ARBA00022755"/>
    </source>
</evidence>
<protein>
    <recommendedName>
        <fullName evidence="4">Phosphoribosylglycinamide formyltransferase</fullName>
        <ecNumber evidence="4">2.1.2.2</ecNumber>
    </recommendedName>
    <alternativeName>
        <fullName evidence="4">5'-phosphoribosylglycinamide transformylase</fullName>
    </alternativeName>
    <alternativeName>
        <fullName evidence="4">GAR transformylase</fullName>
        <shortName evidence="4">GART</shortName>
    </alternativeName>
</protein>
<dbReference type="InterPro" id="IPR004607">
    <property type="entry name" value="GART"/>
</dbReference>
<evidence type="ECO:0000256" key="1">
    <source>
        <dbReference type="ARBA" id="ARBA00005054"/>
    </source>
</evidence>
<name>A0ABU5E4Y6_9PROT</name>
<dbReference type="CDD" id="cd08645">
    <property type="entry name" value="FMT_core_GART"/>
    <property type="match status" value="1"/>
</dbReference>
<dbReference type="Gene3D" id="3.40.50.170">
    <property type="entry name" value="Formyl transferase, N-terminal domain"/>
    <property type="match status" value="1"/>
</dbReference>
<comment type="catalytic activity">
    <reaction evidence="4">
        <text>N(1)-(5-phospho-beta-D-ribosyl)glycinamide + (6R)-10-formyltetrahydrofolate = N(2)-formyl-N(1)-(5-phospho-beta-D-ribosyl)glycinamide + (6S)-5,6,7,8-tetrahydrofolate + H(+)</text>
        <dbReference type="Rhea" id="RHEA:15053"/>
        <dbReference type="ChEBI" id="CHEBI:15378"/>
        <dbReference type="ChEBI" id="CHEBI:57453"/>
        <dbReference type="ChEBI" id="CHEBI:143788"/>
        <dbReference type="ChEBI" id="CHEBI:147286"/>
        <dbReference type="ChEBI" id="CHEBI:195366"/>
        <dbReference type="EC" id="2.1.2.2"/>
    </reaction>
</comment>
<comment type="pathway">
    <text evidence="1 4">Purine metabolism; IMP biosynthesis via de novo pathway; N(2)-formyl-N(1)-(5-phospho-D-ribosyl)glycinamide from N(1)-(5-phospho-D-ribosyl)glycinamide (10-formyl THF route): step 1/1.</text>
</comment>
<feature type="binding site" evidence="4">
    <location>
        <position position="112"/>
    </location>
    <ligand>
        <name>(6R)-10-formyltetrahydrofolate</name>
        <dbReference type="ChEBI" id="CHEBI:195366"/>
    </ligand>
</feature>
<organism evidence="6 7">
    <name type="scientific">Dongia soli</name>
    <dbReference type="NCBI Taxonomy" id="600628"/>
    <lineage>
        <taxon>Bacteria</taxon>
        <taxon>Pseudomonadati</taxon>
        <taxon>Pseudomonadota</taxon>
        <taxon>Alphaproteobacteria</taxon>
        <taxon>Rhodospirillales</taxon>
        <taxon>Dongiaceae</taxon>
        <taxon>Dongia</taxon>
    </lineage>
</organism>
<dbReference type="EMBL" id="JAXCLW010000001">
    <property type="protein sequence ID" value="MDY0881337.1"/>
    <property type="molecule type" value="Genomic_DNA"/>
</dbReference>
<keyword evidence="2 4" id="KW-0808">Transferase</keyword>
<gene>
    <name evidence="4 6" type="primary">purN</name>
    <name evidence="6" type="ORF">SMD27_00640</name>
</gene>
<sequence>MTKKLRLAVLISGRGSNLQAILDQFGPAIADSPIEIVLVLSNRSDAAGLARAEKAGVRTEVIDHRQFPDRASFDTAMDTRIRAAGAELVALAGFMRLLTDDFIHAWRNRMINIHPALLPALKGLHTHERALNRGLKLHGCTVHFVRPEMDTGPIIAQAAVPVLPDDTPDSLADRVLAAEHQLYPHALRLIAAGKVQVEGEVAKVEQAATSDCLINPPPI</sequence>
<evidence type="ECO:0000256" key="2">
    <source>
        <dbReference type="ARBA" id="ARBA00022679"/>
    </source>
</evidence>
<feature type="binding site" evidence="4">
    <location>
        <position position="70"/>
    </location>
    <ligand>
        <name>(6R)-10-formyltetrahydrofolate</name>
        <dbReference type="ChEBI" id="CHEBI:195366"/>
    </ligand>
</feature>
<feature type="site" description="Raises pKa of active site His" evidence="4">
    <location>
        <position position="150"/>
    </location>
</feature>
<dbReference type="NCBIfam" id="TIGR00639">
    <property type="entry name" value="PurN"/>
    <property type="match status" value="1"/>
</dbReference>
<dbReference type="Proteomes" id="UP001279642">
    <property type="component" value="Unassembled WGS sequence"/>
</dbReference>
<comment type="similarity">
    <text evidence="4">Belongs to the GART family.</text>
</comment>